<evidence type="ECO:0000256" key="2">
    <source>
        <dbReference type="PROSITE-ProRule" id="PRU00703"/>
    </source>
</evidence>
<dbReference type="HOGENOM" id="CLU_040681_12_0_9"/>
<gene>
    <name evidence="4" type="ordered locus">Desca_2477</name>
</gene>
<dbReference type="Proteomes" id="UP000009226">
    <property type="component" value="Chromosome"/>
</dbReference>
<dbReference type="STRING" id="868595.Desca_2477"/>
<dbReference type="Gene3D" id="3.10.580.10">
    <property type="entry name" value="CBS-domain"/>
    <property type="match status" value="1"/>
</dbReference>
<dbReference type="CDD" id="cd04622">
    <property type="entry name" value="CBS_pair_HRP1_like"/>
    <property type="match status" value="1"/>
</dbReference>
<dbReference type="AlphaFoldDB" id="F6B4C7"/>
<feature type="domain" description="CBS" evidence="3">
    <location>
        <begin position="9"/>
        <end position="66"/>
    </location>
</feature>
<keyword evidence="1 2" id="KW-0129">CBS domain</keyword>
<protein>
    <submittedName>
        <fullName evidence="4">CBS domain containing protein</fullName>
    </submittedName>
</protein>
<accession>F6B4C7</accession>
<dbReference type="InterPro" id="IPR046342">
    <property type="entry name" value="CBS_dom_sf"/>
</dbReference>
<evidence type="ECO:0000313" key="5">
    <source>
        <dbReference type="Proteomes" id="UP000009226"/>
    </source>
</evidence>
<dbReference type="InterPro" id="IPR000644">
    <property type="entry name" value="CBS_dom"/>
</dbReference>
<name>F6B4C7_DESCC</name>
<dbReference type="Pfam" id="PF00571">
    <property type="entry name" value="CBS"/>
    <property type="match status" value="2"/>
</dbReference>
<dbReference type="PANTHER" id="PTHR43080:SF2">
    <property type="entry name" value="CBS DOMAIN-CONTAINING PROTEIN"/>
    <property type="match status" value="1"/>
</dbReference>
<dbReference type="EMBL" id="CP002736">
    <property type="protein sequence ID" value="AEF95304.1"/>
    <property type="molecule type" value="Genomic_DNA"/>
</dbReference>
<dbReference type="PANTHER" id="PTHR43080">
    <property type="entry name" value="CBS DOMAIN-CONTAINING PROTEIN CBSX3, MITOCHONDRIAL"/>
    <property type="match status" value="1"/>
</dbReference>
<reference evidence="4 5" key="1">
    <citation type="submission" date="2011-05" db="EMBL/GenBank/DDBJ databases">
        <title>Complete sequence of Desulfotomaculum carboxydivorans CO-1-SRB.</title>
        <authorList>
            <consortium name="US DOE Joint Genome Institute"/>
            <person name="Lucas S."/>
            <person name="Han J."/>
            <person name="Lapidus A."/>
            <person name="Cheng J.-F."/>
            <person name="Goodwin L."/>
            <person name="Pitluck S."/>
            <person name="Peters L."/>
            <person name="Mikhailova N."/>
            <person name="Lu M."/>
            <person name="Han C."/>
            <person name="Tapia R."/>
            <person name="Land M."/>
            <person name="Hauser L."/>
            <person name="Kyrpides N."/>
            <person name="Ivanova N."/>
            <person name="Pagani I."/>
            <person name="Stams A."/>
            <person name="Plugge C."/>
            <person name="Muyzer G."/>
            <person name="Kuever J."/>
            <person name="Parshina S."/>
            <person name="Ivanova A."/>
            <person name="Nazina T."/>
            <person name="Woyke T."/>
        </authorList>
    </citation>
    <scope>NUCLEOTIDE SEQUENCE [LARGE SCALE GENOMIC DNA]</scope>
    <source>
        <strain evidence="5">DSM 14880 / VKM B-2319 / CO-1-SRB</strain>
    </source>
</reference>
<proteinExistence type="predicted"/>
<sequence>MAKTLKDIMTKTVATVSPQQSVQEAAQLMSQNNVGAIPVVENSKCVGIVTDRDIALRAVSQGQNPQSTTVQSVMSTGLVTGTPEMGVHEAANLMAEKQVRRLPVVENGQLAGIVALGDLATTDIYQNEAGEALAGISQPSAPTMS</sequence>
<dbReference type="PROSITE" id="PS51371">
    <property type="entry name" value="CBS"/>
    <property type="match status" value="2"/>
</dbReference>
<keyword evidence="5" id="KW-1185">Reference proteome</keyword>
<organism evidence="4 5">
    <name type="scientific">Desulfotomaculum nigrificans (strain DSM 14880 / VKM B-2319 / CO-1-SRB)</name>
    <name type="common">Desulfotomaculum carboxydivorans</name>
    <dbReference type="NCBI Taxonomy" id="868595"/>
    <lineage>
        <taxon>Bacteria</taxon>
        <taxon>Bacillati</taxon>
        <taxon>Bacillota</taxon>
        <taxon>Clostridia</taxon>
        <taxon>Eubacteriales</taxon>
        <taxon>Desulfotomaculaceae</taxon>
        <taxon>Desulfotomaculum</taxon>
    </lineage>
</organism>
<dbReference type="SMART" id="SM00116">
    <property type="entry name" value="CBS"/>
    <property type="match status" value="2"/>
</dbReference>
<dbReference type="KEGG" id="dca:Desca_2477"/>
<dbReference type="RefSeq" id="WP_013810753.1">
    <property type="nucleotide sequence ID" value="NC_015565.1"/>
</dbReference>
<feature type="domain" description="CBS" evidence="3">
    <location>
        <begin position="74"/>
        <end position="129"/>
    </location>
</feature>
<dbReference type="InterPro" id="IPR051257">
    <property type="entry name" value="Diverse_CBS-Domain"/>
</dbReference>
<evidence type="ECO:0000259" key="3">
    <source>
        <dbReference type="PROSITE" id="PS51371"/>
    </source>
</evidence>
<evidence type="ECO:0000256" key="1">
    <source>
        <dbReference type="ARBA" id="ARBA00023122"/>
    </source>
</evidence>
<dbReference type="eggNOG" id="COG0517">
    <property type="taxonomic scope" value="Bacteria"/>
</dbReference>
<evidence type="ECO:0000313" key="4">
    <source>
        <dbReference type="EMBL" id="AEF95304.1"/>
    </source>
</evidence>
<dbReference type="SUPFAM" id="SSF54631">
    <property type="entry name" value="CBS-domain pair"/>
    <property type="match status" value="1"/>
</dbReference>